<evidence type="ECO:0000313" key="2">
    <source>
        <dbReference type="EMBL" id="KAJ8872084.1"/>
    </source>
</evidence>
<proteinExistence type="predicted"/>
<feature type="region of interest" description="Disordered" evidence="1">
    <location>
        <begin position="158"/>
        <end position="214"/>
    </location>
</feature>
<gene>
    <name evidence="2" type="ORF">PR048_025685</name>
</gene>
<protein>
    <submittedName>
        <fullName evidence="2">Uncharacterized protein</fullName>
    </submittedName>
</protein>
<comment type="caution">
    <text evidence="2">The sequence shown here is derived from an EMBL/GenBank/DDBJ whole genome shotgun (WGS) entry which is preliminary data.</text>
</comment>
<keyword evidence="3" id="KW-1185">Reference proteome</keyword>
<organism evidence="2 3">
    <name type="scientific">Dryococelus australis</name>
    <dbReference type="NCBI Taxonomy" id="614101"/>
    <lineage>
        <taxon>Eukaryota</taxon>
        <taxon>Metazoa</taxon>
        <taxon>Ecdysozoa</taxon>
        <taxon>Arthropoda</taxon>
        <taxon>Hexapoda</taxon>
        <taxon>Insecta</taxon>
        <taxon>Pterygota</taxon>
        <taxon>Neoptera</taxon>
        <taxon>Polyneoptera</taxon>
        <taxon>Phasmatodea</taxon>
        <taxon>Verophasmatodea</taxon>
        <taxon>Anareolatae</taxon>
        <taxon>Phasmatidae</taxon>
        <taxon>Eurycanthinae</taxon>
        <taxon>Dryococelus</taxon>
    </lineage>
</organism>
<reference evidence="2 3" key="1">
    <citation type="submission" date="2023-02" db="EMBL/GenBank/DDBJ databases">
        <title>LHISI_Scaffold_Assembly.</title>
        <authorList>
            <person name="Stuart O.P."/>
            <person name="Cleave R."/>
            <person name="Magrath M.J.L."/>
            <person name="Mikheyev A.S."/>
        </authorList>
    </citation>
    <scope>NUCLEOTIDE SEQUENCE [LARGE SCALE GENOMIC DNA]</scope>
    <source>
        <strain evidence="2">Daus_M_001</strain>
        <tissue evidence="2">Leg muscle</tissue>
    </source>
</reference>
<accession>A0ABQ9GJ85</accession>
<name>A0ABQ9GJ85_9NEOP</name>
<dbReference type="Proteomes" id="UP001159363">
    <property type="component" value="Chromosome 10"/>
</dbReference>
<dbReference type="EMBL" id="JARBHB010000011">
    <property type="protein sequence ID" value="KAJ8872084.1"/>
    <property type="molecule type" value="Genomic_DNA"/>
</dbReference>
<sequence>MSAPFHPEAAYTSATPGHACVTYDVGESRMYSENCNGSEHWILAHNPQMFERSQQMGECTVPRKCIVYNMRENTPIPCSSDEVETHALLKDAINFHLTNLPNSLPNITINEHDFTTEDITMPPTSPAAQLPDAPMLSTAPQLPGVLAAAVQLPDATTAVSTTVTPGRKRTAKARASPGVSEETETSRRRPESLAGGEGMSSQPAPSLQYVRRVV</sequence>
<evidence type="ECO:0000256" key="1">
    <source>
        <dbReference type="SAM" id="MobiDB-lite"/>
    </source>
</evidence>
<evidence type="ECO:0000313" key="3">
    <source>
        <dbReference type="Proteomes" id="UP001159363"/>
    </source>
</evidence>